<dbReference type="CDD" id="cd06529">
    <property type="entry name" value="S24_LexA-like"/>
    <property type="match status" value="1"/>
</dbReference>
<dbReference type="Pfam" id="PF00717">
    <property type="entry name" value="Peptidase_S24"/>
    <property type="match status" value="1"/>
</dbReference>
<dbReference type="InterPro" id="IPR039418">
    <property type="entry name" value="LexA-like"/>
</dbReference>
<name>A0A1S8CRG6_9GAMM</name>
<accession>A0A1S8CRG6</accession>
<dbReference type="Proteomes" id="UP000192132">
    <property type="component" value="Unassembled WGS sequence"/>
</dbReference>
<dbReference type="PANTHER" id="PTHR33516:SF2">
    <property type="entry name" value="LEXA REPRESSOR-RELATED"/>
    <property type="match status" value="1"/>
</dbReference>
<gene>
    <name evidence="2" type="ORF">BKE30_14940</name>
</gene>
<dbReference type="InterPro" id="IPR015927">
    <property type="entry name" value="Peptidase_S24_S26A/B/C"/>
</dbReference>
<proteinExistence type="predicted"/>
<dbReference type="AlphaFoldDB" id="A0A1S8CRG6"/>
<protein>
    <recommendedName>
        <fullName evidence="1">Peptidase S24/S26A/S26B/S26C domain-containing protein</fullName>
    </recommendedName>
</protein>
<feature type="domain" description="Peptidase S24/S26A/S26B/S26C" evidence="1">
    <location>
        <begin position="98"/>
        <end position="179"/>
    </location>
</feature>
<organism evidence="2 3">
    <name type="scientific">Alkanindiges hydrocarboniclasticus</name>
    <dbReference type="NCBI Taxonomy" id="1907941"/>
    <lineage>
        <taxon>Bacteria</taxon>
        <taxon>Pseudomonadati</taxon>
        <taxon>Pseudomonadota</taxon>
        <taxon>Gammaproteobacteria</taxon>
        <taxon>Moraxellales</taxon>
        <taxon>Moraxellaceae</taxon>
        <taxon>Alkanindiges</taxon>
    </lineage>
</organism>
<evidence type="ECO:0000313" key="2">
    <source>
        <dbReference type="EMBL" id="ONG37229.1"/>
    </source>
</evidence>
<dbReference type="STRING" id="1907941.BKE30_14940"/>
<evidence type="ECO:0000313" key="3">
    <source>
        <dbReference type="Proteomes" id="UP000192132"/>
    </source>
</evidence>
<keyword evidence="3" id="KW-1185">Reference proteome</keyword>
<dbReference type="NCBIfam" id="NF007621">
    <property type="entry name" value="PRK10276.1"/>
    <property type="match status" value="1"/>
</dbReference>
<dbReference type="InterPro" id="IPR050077">
    <property type="entry name" value="LexA_repressor"/>
</dbReference>
<dbReference type="Gene3D" id="2.10.109.10">
    <property type="entry name" value="Umud Fragment, subunit A"/>
    <property type="match status" value="1"/>
</dbReference>
<dbReference type="PANTHER" id="PTHR33516">
    <property type="entry name" value="LEXA REPRESSOR"/>
    <property type="match status" value="1"/>
</dbReference>
<reference evidence="2 3" key="1">
    <citation type="submission" date="2016-10" db="EMBL/GenBank/DDBJ databases">
        <title>Draft Genome sequence of Alkanindiges sp. strain H1.</title>
        <authorList>
            <person name="Subhash Y."/>
            <person name="Lee S."/>
        </authorList>
    </citation>
    <scope>NUCLEOTIDE SEQUENCE [LARGE SCALE GENOMIC DNA]</scope>
    <source>
        <strain evidence="2 3">H1</strain>
    </source>
</reference>
<dbReference type="SUPFAM" id="SSF51306">
    <property type="entry name" value="LexA/Signal peptidase"/>
    <property type="match status" value="1"/>
</dbReference>
<dbReference type="EMBL" id="MLCN01000062">
    <property type="protein sequence ID" value="ONG37229.1"/>
    <property type="molecule type" value="Genomic_DNA"/>
</dbReference>
<dbReference type="InterPro" id="IPR036286">
    <property type="entry name" value="LexA/Signal_pep-like_sf"/>
</dbReference>
<evidence type="ECO:0000259" key="1">
    <source>
        <dbReference type="Pfam" id="PF00717"/>
    </source>
</evidence>
<comment type="caution">
    <text evidence="2">The sequence shown here is derived from an EMBL/GenBank/DDBJ whole genome shotgun (WGS) entry which is preliminary data.</text>
</comment>
<sequence length="259" mass="29169">MLFWFSYKTKDNMTDLKTGKHGGVRPNSGRKPLYDEETTVIRVPVSKKALVKNFLKQTLDNTGSAVVPFPMPGHDLNAELALRPVQALTYYQIPVAQELIPAGFPSPAEDHIEDVLDLNEHLIRNKSATFVGRVGSLSMRDAGFDVGDEILIDRSIEARHKDVVIAMIDNKFTMKRLMLCEYDTKTDEVNPDSLHDCDRLENAGKSLSDALQEFHGEVSQQPIWFKAENPDFKNIYPEPGQTIVIIGVVTYNIKKVINR</sequence>